<dbReference type="EMBL" id="CP133762">
    <property type="protein sequence ID" value="WMX47985.1"/>
    <property type="molecule type" value="Genomic_DNA"/>
</dbReference>
<comment type="cofactor">
    <cofactor evidence="6">
        <name>Zn(2+)</name>
        <dbReference type="ChEBI" id="CHEBI:29105"/>
    </cofactor>
    <text evidence="6">Binds 2 Zn(2+) ions per subunit.</text>
</comment>
<evidence type="ECO:0000256" key="6">
    <source>
        <dbReference type="HAMAP-Rule" id="MF_00220"/>
    </source>
</evidence>
<dbReference type="InterPro" id="IPR004722">
    <property type="entry name" value="DHOase"/>
</dbReference>
<dbReference type="Gene3D" id="2.30.40.10">
    <property type="entry name" value="Urease, subunit C, domain 1"/>
    <property type="match status" value="1"/>
</dbReference>
<dbReference type="InterPro" id="IPR002195">
    <property type="entry name" value="Dihydroorotase_CS"/>
</dbReference>
<evidence type="ECO:0000256" key="2">
    <source>
        <dbReference type="ARBA" id="ARBA00010286"/>
    </source>
</evidence>
<dbReference type="InterPro" id="IPR011059">
    <property type="entry name" value="Metal-dep_hydrolase_composite"/>
</dbReference>
<evidence type="ECO:0000256" key="4">
    <source>
        <dbReference type="ARBA" id="ARBA00022801"/>
    </source>
</evidence>
<comment type="function">
    <text evidence="1 6">Catalyzes the reversible cyclization of carbamoyl aspartate to dihydroorotate.</text>
</comment>
<dbReference type="SUPFAM" id="SSF51556">
    <property type="entry name" value="Metallo-dependent hydrolases"/>
    <property type="match status" value="1"/>
</dbReference>
<feature type="binding site" evidence="6">
    <location>
        <position position="150"/>
    </location>
    <ligand>
        <name>Zn(2+)</name>
        <dbReference type="ChEBI" id="CHEBI:29105"/>
        <label>1</label>
    </ligand>
</feature>
<evidence type="ECO:0000256" key="3">
    <source>
        <dbReference type="ARBA" id="ARBA00022723"/>
    </source>
</evidence>
<dbReference type="InterPro" id="IPR032466">
    <property type="entry name" value="Metal_Hydrolase"/>
</dbReference>
<feature type="binding site" evidence="6">
    <location>
        <begin position="58"/>
        <end position="60"/>
    </location>
    <ligand>
        <name>substrate</name>
    </ligand>
</feature>
<dbReference type="GO" id="GO:0004151">
    <property type="term" value="F:dihydroorotase activity"/>
    <property type="evidence" value="ECO:0007669"/>
    <property type="project" value="UniProtKB-EC"/>
</dbReference>
<dbReference type="Gene3D" id="3.20.20.140">
    <property type="entry name" value="Metal-dependent hydrolases"/>
    <property type="match status" value="1"/>
</dbReference>
<evidence type="ECO:0000256" key="1">
    <source>
        <dbReference type="ARBA" id="ARBA00002368"/>
    </source>
</evidence>
<dbReference type="InterPro" id="IPR050138">
    <property type="entry name" value="DHOase/Allantoinase_Hydrolase"/>
</dbReference>
<comment type="pathway">
    <text evidence="6">Pyrimidine metabolism; UMP biosynthesis via de novo pathway; (S)-dihydroorotate from bicarbonate: step 3/3.</text>
</comment>
<feature type="binding site" evidence="6">
    <location>
        <position position="230"/>
    </location>
    <ligand>
        <name>Zn(2+)</name>
        <dbReference type="ChEBI" id="CHEBI:29105"/>
        <label>2</label>
    </ligand>
</feature>
<keyword evidence="6" id="KW-0862">Zinc</keyword>
<feature type="active site" evidence="6">
    <location>
        <position position="303"/>
    </location>
</feature>
<comment type="similarity">
    <text evidence="2 6">Belongs to the metallo-dependent hydrolases superfamily. DHOase family. Class I DHOase subfamily.</text>
</comment>
<dbReference type="InterPro" id="IPR024403">
    <property type="entry name" value="DHOase_cat"/>
</dbReference>
<dbReference type="PANTHER" id="PTHR43668:SF2">
    <property type="entry name" value="ALLANTOINASE"/>
    <property type="match status" value="1"/>
</dbReference>
<dbReference type="PANTHER" id="PTHR43668">
    <property type="entry name" value="ALLANTOINASE"/>
    <property type="match status" value="1"/>
</dbReference>
<proteinExistence type="inferred from homology"/>
<keyword evidence="4 6" id="KW-0378">Hydrolase</keyword>
<dbReference type="CDD" id="cd01317">
    <property type="entry name" value="DHOase_IIa"/>
    <property type="match status" value="1"/>
</dbReference>
<dbReference type="HAMAP" id="MF_00220_B">
    <property type="entry name" value="PyrC_classI_B"/>
    <property type="match status" value="1"/>
</dbReference>
<dbReference type="SUPFAM" id="SSF51338">
    <property type="entry name" value="Composite domain of metallo-dependent hydrolases"/>
    <property type="match status" value="1"/>
</dbReference>
<feature type="binding site" evidence="6">
    <location>
        <position position="90"/>
    </location>
    <ligand>
        <name>substrate</name>
    </ligand>
</feature>
<evidence type="ECO:0000256" key="5">
    <source>
        <dbReference type="ARBA" id="ARBA00022975"/>
    </source>
</evidence>
<evidence type="ECO:0000259" key="7">
    <source>
        <dbReference type="Pfam" id="PF12890"/>
    </source>
</evidence>
<dbReference type="NCBIfam" id="NF006836">
    <property type="entry name" value="PRK09357.1-1"/>
    <property type="match status" value="1"/>
</dbReference>
<comment type="caution">
    <text evidence="6">Lacks conserved residue(s) required for the propagation of feature annotation.</text>
</comment>
<protein>
    <recommendedName>
        <fullName evidence="6">Dihydroorotase</fullName>
        <shortName evidence="6">DHOase</shortName>
        <ecNumber evidence="6">3.5.2.3</ecNumber>
    </recommendedName>
</protein>
<feature type="binding site" evidence="6">
    <location>
        <position position="150"/>
    </location>
    <ligand>
        <name>Zn(2+)</name>
        <dbReference type="ChEBI" id="CHEBI:29105"/>
        <label>2</label>
    </ligand>
</feature>
<gene>
    <name evidence="6" type="primary">pyrC</name>
    <name evidence="8" type="ORF">RGF97_28640</name>
</gene>
<feature type="binding site" evidence="6">
    <location>
        <position position="58"/>
    </location>
    <ligand>
        <name>Zn(2+)</name>
        <dbReference type="ChEBI" id="CHEBI:29105"/>
        <label>1</label>
    </ligand>
</feature>
<feature type="binding site" evidence="6">
    <location>
        <position position="56"/>
    </location>
    <ligand>
        <name>Zn(2+)</name>
        <dbReference type="ChEBI" id="CHEBI:29105"/>
        <label>1</label>
    </ligand>
</feature>
<dbReference type="RefSeq" id="WP_309549669.1">
    <property type="nucleotide sequence ID" value="NZ_CP133762.1"/>
</dbReference>
<sequence length="428" mass="45305">MSKILIRGAKVLGAEARDVLVDGEVIEAVGTDLSAEGAQVIEAEGRILLPGLVDLHTHLREPGREDSETVLTGTRAAASGGYTAVFAMANTFPVADTAGVVEQVYRLGKEAGDCDVQPIGAVTVGLEGRKLAELGAMHDSAAGVTVFSDDGKCVDDAVIMRRALEYVKAFGGVVAQHAQEPRLTEGAQMNEGVVSAELGLGGWPAVAEESIIARDVLLAEHVGSRVHICHLSTAGSVEIVRWAKSRGIDVTAEVTPHHLLLTDEMVRSYNPVYKVNPPLRTERDVMALREALADGTIDIVATDHAPHPHEDKDCEWAAAAMGMVGLETALSVVQHTMVETGLLDWAGVADRMSVAPARIGQARGHGRPVSAGEPANLTLVDPAYRGVVDPADFASRSRNTPYEGRELPGRVTHTFLRGRATLVDGKLA</sequence>
<name>A0ABY9S4R3_9ACTN</name>
<accession>A0ABY9S4R3</accession>
<evidence type="ECO:0000313" key="8">
    <source>
        <dbReference type="EMBL" id="WMX47985.1"/>
    </source>
</evidence>
<feature type="binding site" evidence="6">
    <location>
        <position position="307"/>
    </location>
    <ligand>
        <name>substrate</name>
    </ligand>
</feature>
<keyword evidence="3 6" id="KW-0479">Metal-binding</keyword>
<evidence type="ECO:0000313" key="9">
    <source>
        <dbReference type="Proteomes" id="UP001250858"/>
    </source>
</evidence>
<keyword evidence="9" id="KW-1185">Reference proteome</keyword>
<reference evidence="8 9" key="1">
    <citation type="submission" date="2023-09" db="EMBL/GenBank/DDBJ databases">
        <title>Complete genome of Streptomyces roseicoloratus T14.</title>
        <authorList>
            <person name="Bashizi T."/>
            <person name="Kim M.-J."/>
            <person name="Lee G."/>
            <person name="Tagele S.B."/>
            <person name="Shin J.-H."/>
        </authorList>
    </citation>
    <scope>NUCLEOTIDE SEQUENCE [LARGE SCALE GENOMIC DNA]</scope>
    <source>
        <strain evidence="8 9">T14</strain>
    </source>
</reference>
<dbReference type="EC" id="3.5.2.3" evidence="6"/>
<feature type="binding site" evidence="6">
    <location>
        <position position="276"/>
    </location>
    <ligand>
        <name>substrate</name>
    </ligand>
</feature>
<feature type="binding site" evidence="6">
    <location>
        <position position="303"/>
    </location>
    <ligand>
        <name>Zn(2+)</name>
        <dbReference type="ChEBI" id="CHEBI:29105"/>
        <label>1</label>
    </ligand>
</feature>
<organism evidence="8 9">
    <name type="scientific">Streptomyces roseicoloratus</name>
    <dbReference type="NCBI Taxonomy" id="2508722"/>
    <lineage>
        <taxon>Bacteria</taxon>
        <taxon>Bacillati</taxon>
        <taxon>Actinomycetota</taxon>
        <taxon>Actinomycetes</taxon>
        <taxon>Kitasatosporales</taxon>
        <taxon>Streptomycetaceae</taxon>
        <taxon>Streptomyces</taxon>
    </lineage>
</organism>
<feature type="binding site" evidence="6">
    <location>
        <position position="177"/>
    </location>
    <ligand>
        <name>Zn(2+)</name>
        <dbReference type="ChEBI" id="CHEBI:29105"/>
        <label>2</label>
    </ligand>
</feature>
<dbReference type="Proteomes" id="UP001250858">
    <property type="component" value="Chromosome"/>
</dbReference>
<dbReference type="PROSITE" id="PS00483">
    <property type="entry name" value="DIHYDROOROTASE_2"/>
    <property type="match status" value="1"/>
</dbReference>
<feature type="domain" description="Dihydroorotase catalytic" evidence="7">
    <location>
        <begin position="45"/>
        <end position="233"/>
    </location>
</feature>
<comment type="catalytic activity">
    <reaction evidence="6">
        <text>(S)-dihydroorotate + H2O = N-carbamoyl-L-aspartate + H(+)</text>
        <dbReference type="Rhea" id="RHEA:24296"/>
        <dbReference type="ChEBI" id="CHEBI:15377"/>
        <dbReference type="ChEBI" id="CHEBI:15378"/>
        <dbReference type="ChEBI" id="CHEBI:30864"/>
        <dbReference type="ChEBI" id="CHEBI:32814"/>
        <dbReference type="EC" id="3.5.2.3"/>
    </reaction>
</comment>
<dbReference type="Pfam" id="PF12890">
    <property type="entry name" value="DHOase"/>
    <property type="match status" value="1"/>
</dbReference>
<dbReference type="NCBIfam" id="TIGR00857">
    <property type="entry name" value="pyrC_multi"/>
    <property type="match status" value="1"/>
</dbReference>
<keyword evidence="5 6" id="KW-0665">Pyrimidine biosynthesis</keyword>